<feature type="domain" description="GHMP kinase C-terminal" evidence="14">
    <location>
        <begin position="280"/>
        <end position="358"/>
    </location>
</feature>
<evidence type="ECO:0000259" key="15">
    <source>
        <dbReference type="Pfam" id="PF10509"/>
    </source>
</evidence>
<dbReference type="PROSITE" id="PS00106">
    <property type="entry name" value="GALACTOKINASE"/>
    <property type="match status" value="1"/>
</dbReference>
<comment type="pathway">
    <text evidence="11">Carbohydrate metabolism; galactose metabolism.</text>
</comment>
<dbReference type="EC" id="2.7.1.6" evidence="11 12"/>
<gene>
    <name evidence="11" type="primary">galK</name>
    <name evidence="16" type="ORF">AMJ44_05050</name>
</gene>
<keyword evidence="5 11" id="KW-0547">Nucleotide-binding</keyword>
<feature type="domain" description="Galactokinase N-terminal" evidence="15">
    <location>
        <begin position="8"/>
        <end position="56"/>
    </location>
</feature>
<dbReference type="Pfam" id="PF10509">
    <property type="entry name" value="GalKase_gal_bdg"/>
    <property type="match status" value="1"/>
</dbReference>
<dbReference type="NCBIfam" id="TIGR00131">
    <property type="entry name" value="gal_kin"/>
    <property type="match status" value="1"/>
</dbReference>
<organism evidence="16 17">
    <name type="scientific">candidate division WOR-1 bacterium DG_54_3</name>
    <dbReference type="NCBI Taxonomy" id="1703775"/>
    <lineage>
        <taxon>Bacteria</taxon>
        <taxon>Bacillati</taxon>
        <taxon>Saganbacteria</taxon>
    </lineage>
</organism>
<feature type="domain" description="GHMP kinase N-terminal" evidence="13">
    <location>
        <begin position="90"/>
        <end position="177"/>
    </location>
</feature>
<dbReference type="Proteomes" id="UP000051861">
    <property type="component" value="Unassembled WGS sequence"/>
</dbReference>
<comment type="catalytic activity">
    <reaction evidence="11">
        <text>alpha-D-galactose + ATP = alpha-D-galactose 1-phosphate + ADP + H(+)</text>
        <dbReference type="Rhea" id="RHEA:13553"/>
        <dbReference type="ChEBI" id="CHEBI:15378"/>
        <dbReference type="ChEBI" id="CHEBI:28061"/>
        <dbReference type="ChEBI" id="CHEBI:30616"/>
        <dbReference type="ChEBI" id="CHEBI:58336"/>
        <dbReference type="ChEBI" id="CHEBI:456216"/>
        <dbReference type="EC" id="2.7.1.6"/>
    </reaction>
</comment>
<dbReference type="InterPro" id="IPR019741">
    <property type="entry name" value="Galactokinase_CS"/>
</dbReference>
<dbReference type="AlphaFoldDB" id="A0A0S7Y2P9"/>
<dbReference type="Gene3D" id="3.30.70.890">
    <property type="entry name" value="GHMP kinase, C-terminal domain"/>
    <property type="match status" value="1"/>
</dbReference>
<keyword evidence="7 11" id="KW-0067">ATP-binding</keyword>
<dbReference type="GO" id="GO:0000287">
    <property type="term" value="F:magnesium ion binding"/>
    <property type="evidence" value="ECO:0007669"/>
    <property type="project" value="UniProtKB-UniRule"/>
</dbReference>
<accession>A0A0S7Y2P9</accession>
<keyword evidence="4 11" id="KW-0479">Metal-binding</keyword>
<keyword evidence="3 11" id="KW-0808">Transferase</keyword>
<dbReference type="InterPro" id="IPR036554">
    <property type="entry name" value="GHMP_kinase_C_sf"/>
</dbReference>
<evidence type="ECO:0000256" key="12">
    <source>
        <dbReference type="NCBIfam" id="TIGR00131"/>
    </source>
</evidence>
<comment type="caution">
    <text evidence="16">The sequence shown here is derived from an EMBL/GenBank/DDBJ whole genome shotgun (WGS) entry which is preliminary data.</text>
</comment>
<evidence type="ECO:0000256" key="3">
    <source>
        <dbReference type="ARBA" id="ARBA00022679"/>
    </source>
</evidence>
<dbReference type="FunFam" id="3.30.70.890:FF:000001">
    <property type="entry name" value="Galactokinase"/>
    <property type="match status" value="1"/>
</dbReference>
<dbReference type="InterPro" id="IPR019539">
    <property type="entry name" value="GalKase_N"/>
</dbReference>
<dbReference type="SUPFAM" id="SSF54211">
    <property type="entry name" value="Ribosomal protein S5 domain 2-like"/>
    <property type="match status" value="1"/>
</dbReference>
<feature type="binding site" evidence="11">
    <location>
        <position position="126"/>
    </location>
    <ligand>
        <name>Mg(2+)</name>
        <dbReference type="ChEBI" id="CHEBI:18420"/>
    </ligand>
</feature>
<dbReference type="InterPro" id="IPR000705">
    <property type="entry name" value="Galactokinase"/>
</dbReference>
<dbReference type="PRINTS" id="PR00473">
    <property type="entry name" value="GALCTOKINASE"/>
</dbReference>
<dbReference type="GO" id="GO:0006012">
    <property type="term" value="P:galactose metabolic process"/>
    <property type="evidence" value="ECO:0007669"/>
    <property type="project" value="UniProtKB-UniRule"/>
</dbReference>
<comment type="subcellular location">
    <subcellularLocation>
        <location evidence="11">Cytoplasm</location>
    </subcellularLocation>
</comment>
<dbReference type="UniPathway" id="UPA00214"/>
<feature type="active site" description="Proton acceptor" evidence="11">
    <location>
        <position position="170"/>
    </location>
</feature>
<dbReference type="HAMAP" id="MF_00246">
    <property type="entry name" value="Galactokinase"/>
    <property type="match status" value="1"/>
</dbReference>
<evidence type="ECO:0000256" key="7">
    <source>
        <dbReference type="ARBA" id="ARBA00022840"/>
    </source>
</evidence>
<dbReference type="InterPro" id="IPR022963">
    <property type="entry name" value="Galactokinase_bac"/>
</dbReference>
<evidence type="ECO:0000256" key="8">
    <source>
        <dbReference type="ARBA" id="ARBA00022842"/>
    </source>
</evidence>
<dbReference type="PANTHER" id="PTHR10457:SF7">
    <property type="entry name" value="GALACTOKINASE-RELATED"/>
    <property type="match status" value="1"/>
</dbReference>
<keyword evidence="9 11" id="KW-0299">Galactose metabolism</keyword>
<dbReference type="EMBL" id="LIZX01000035">
    <property type="protein sequence ID" value="KPJ68968.1"/>
    <property type="molecule type" value="Genomic_DNA"/>
</dbReference>
<evidence type="ECO:0000256" key="6">
    <source>
        <dbReference type="ARBA" id="ARBA00022777"/>
    </source>
</evidence>
<dbReference type="PIRSF" id="PIRSF000530">
    <property type="entry name" value="Galactokinase"/>
    <property type="match status" value="1"/>
</dbReference>
<keyword evidence="6 11" id="KW-0418">Kinase</keyword>
<evidence type="ECO:0000256" key="2">
    <source>
        <dbReference type="ARBA" id="ARBA00022490"/>
    </source>
</evidence>
<evidence type="ECO:0000313" key="16">
    <source>
        <dbReference type="EMBL" id="KPJ68968.1"/>
    </source>
</evidence>
<feature type="binding site" evidence="11">
    <location>
        <begin position="32"/>
        <end position="35"/>
    </location>
    <ligand>
        <name>substrate</name>
    </ligand>
</feature>
<dbReference type="SUPFAM" id="SSF55060">
    <property type="entry name" value="GHMP Kinase, C-terminal domain"/>
    <property type="match status" value="1"/>
</dbReference>
<dbReference type="NCBIfam" id="NF003705">
    <property type="entry name" value="PRK05322.1"/>
    <property type="match status" value="1"/>
</dbReference>
<evidence type="ECO:0000256" key="4">
    <source>
        <dbReference type="ARBA" id="ARBA00022723"/>
    </source>
</evidence>
<dbReference type="InterPro" id="IPR020568">
    <property type="entry name" value="Ribosomal_Su5_D2-typ_SF"/>
</dbReference>
<keyword evidence="10 11" id="KW-0119">Carbohydrate metabolism</keyword>
<dbReference type="GO" id="GO:0005524">
    <property type="term" value="F:ATP binding"/>
    <property type="evidence" value="ECO:0007669"/>
    <property type="project" value="UniProtKB-UniRule"/>
</dbReference>
<dbReference type="InterPro" id="IPR013750">
    <property type="entry name" value="GHMP_kinase_C_dom"/>
</dbReference>
<dbReference type="PANTHER" id="PTHR10457">
    <property type="entry name" value="MEVALONATE KINASE/GALACTOKINASE"/>
    <property type="match status" value="1"/>
</dbReference>
<dbReference type="FunFam" id="3.30.230.10:FF:000017">
    <property type="entry name" value="Galactokinase"/>
    <property type="match status" value="1"/>
</dbReference>
<evidence type="ECO:0000256" key="9">
    <source>
        <dbReference type="ARBA" id="ARBA00023144"/>
    </source>
</evidence>
<dbReference type="PATRIC" id="fig|1703775.3.peg.1751"/>
<evidence type="ECO:0000259" key="14">
    <source>
        <dbReference type="Pfam" id="PF08544"/>
    </source>
</evidence>
<dbReference type="PRINTS" id="PR00959">
    <property type="entry name" value="MEVGALKINASE"/>
</dbReference>
<dbReference type="InterPro" id="IPR006206">
    <property type="entry name" value="Mevalonate/galactokinase"/>
</dbReference>
<dbReference type="InterPro" id="IPR006204">
    <property type="entry name" value="GHMP_kinase_N_dom"/>
</dbReference>
<dbReference type="GO" id="GO:0004335">
    <property type="term" value="F:galactokinase activity"/>
    <property type="evidence" value="ECO:0007669"/>
    <property type="project" value="UniProtKB-UniRule"/>
</dbReference>
<dbReference type="Gene3D" id="3.30.230.10">
    <property type="match status" value="1"/>
</dbReference>
<dbReference type="Pfam" id="PF08544">
    <property type="entry name" value="GHMP_kinases_C"/>
    <property type="match status" value="1"/>
</dbReference>
<comment type="function">
    <text evidence="11">Catalyzes the transfer of the gamma-phosphate of ATP to D-galactose to form alpha-D-galactose-1-phosphate (Gal-1-P).</text>
</comment>
<feature type="binding site" evidence="11">
    <location>
        <position position="158"/>
    </location>
    <ligand>
        <name>Mg(2+)</name>
        <dbReference type="ChEBI" id="CHEBI:18420"/>
    </ligand>
</feature>
<proteinExistence type="inferred from homology"/>
<comment type="caution">
    <text evidence="11">Lacks conserved residue(s) required for the propagation of feature annotation.</text>
</comment>
<sequence>MEKSLSLSFEEIYQSRPEVLSFAPGRVNIIGEHTDYNLGYVLPAALNLRNYFLASRRKDEKISLWTENFKQAEEFSLQEISFSRKNHWVNYVKGVFWILEKEGFNLHGINAFIWGDIPLDAGLSSSAALEVSVIYGLNTLFELGLDPEKMALLAQKAENDFVGVKCGLMDQFISTLGEKNKALFLDCETLRYELIPLYLENAKLGIVIYDSGVKRELASSEYNKRRFEASSALDILKRYGVKSYKDVDLKMLQERREEMDDVLYKRARHVVSENQRVKKAVEALKNDDFLLLGDLLFLSHESLRDDYEVSCPELDLLYEMAREFSGSLGARLTGAGFGGSGLALVEKSKISDFKEKIIQEVKKRGFIRPRVYKIEIGDGAKAYWLDKEEIQ</sequence>
<evidence type="ECO:0000259" key="13">
    <source>
        <dbReference type="Pfam" id="PF00288"/>
    </source>
</evidence>
<reference evidence="16 17" key="1">
    <citation type="journal article" date="2015" name="Microbiome">
        <title>Genomic resolution of linkages in carbon, nitrogen, and sulfur cycling among widespread estuary sediment bacteria.</title>
        <authorList>
            <person name="Baker B.J."/>
            <person name="Lazar C.S."/>
            <person name="Teske A.P."/>
            <person name="Dick G.J."/>
        </authorList>
    </citation>
    <scope>NUCLEOTIDE SEQUENCE [LARGE SCALE GENOMIC DNA]</scope>
    <source>
        <strain evidence="16">DG_54_3</strain>
    </source>
</reference>
<dbReference type="InterPro" id="IPR014721">
    <property type="entry name" value="Ribsml_uS5_D2-typ_fold_subgr"/>
</dbReference>
<comment type="similarity">
    <text evidence="1 11">Belongs to the GHMP kinase family. GalK subfamily.</text>
</comment>
<evidence type="ECO:0000256" key="10">
    <source>
        <dbReference type="ARBA" id="ARBA00023277"/>
    </source>
</evidence>
<feature type="site" description="Transition state stabilizer" evidence="11">
    <location>
        <position position="26"/>
    </location>
</feature>
<evidence type="ECO:0000256" key="5">
    <source>
        <dbReference type="ARBA" id="ARBA00022741"/>
    </source>
</evidence>
<keyword evidence="8 11" id="KW-0460">Magnesium</keyword>
<evidence type="ECO:0000256" key="1">
    <source>
        <dbReference type="ARBA" id="ARBA00006566"/>
    </source>
</evidence>
<keyword evidence="2 11" id="KW-0963">Cytoplasm</keyword>
<dbReference type="GO" id="GO:0005829">
    <property type="term" value="C:cytosol"/>
    <property type="evidence" value="ECO:0007669"/>
    <property type="project" value="TreeGrafter"/>
</dbReference>
<evidence type="ECO:0000313" key="17">
    <source>
        <dbReference type="Proteomes" id="UP000051861"/>
    </source>
</evidence>
<feature type="binding site" evidence="11">
    <location>
        <position position="222"/>
    </location>
    <ligand>
        <name>substrate</name>
    </ligand>
</feature>
<evidence type="ECO:0000256" key="11">
    <source>
        <dbReference type="HAMAP-Rule" id="MF_00246"/>
    </source>
</evidence>
<name>A0A0S7Y2P9_UNCSA</name>
<dbReference type="Pfam" id="PF00288">
    <property type="entry name" value="GHMP_kinases_N"/>
    <property type="match status" value="1"/>
</dbReference>
<protein>
    <recommendedName>
        <fullName evidence="11 12">Galactokinase</fullName>
        <ecNumber evidence="11 12">2.7.1.6</ecNumber>
    </recommendedName>
    <alternativeName>
        <fullName evidence="11">Galactose kinase</fullName>
    </alternativeName>
</protein>